<name>A0A4S4LEJ9_9AGAM</name>
<evidence type="ECO:0000256" key="2">
    <source>
        <dbReference type="ARBA" id="ARBA00022737"/>
    </source>
</evidence>
<gene>
    <name evidence="4" type="ORF">EW145_g2933</name>
</gene>
<keyword evidence="1" id="KW-0433">Leucine-rich repeat</keyword>
<dbReference type="PROSITE" id="PS51746">
    <property type="entry name" value="PPM_2"/>
    <property type="match status" value="1"/>
</dbReference>
<dbReference type="Gene3D" id="3.60.40.10">
    <property type="entry name" value="PPM-type phosphatase domain"/>
    <property type="match status" value="1"/>
</dbReference>
<dbReference type="InterPro" id="IPR050216">
    <property type="entry name" value="LRR_domain-containing"/>
</dbReference>
<dbReference type="Gene3D" id="3.80.10.10">
    <property type="entry name" value="Ribonuclease Inhibitor"/>
    <property type="match status" value="3"/>
</dbReference>
<dbReference type="Proteomes" id="UP000308199">
    <property type="component" value="Unassembled WGS sequence"/>
</dbReference>
<dbReference type="SMART" id="SM00364">
    <property type="entry name" value="LRR_BAC"/>
    <property type="match status" value="5"/>
</dbReference>
<keyword evidence="2" id="KW-0677">Repeat</keyword>
<accession>A0A4S4LEJ9</accession>
<evidence type="ECO:0000313" key="5">
    <source>
        <dbReference type="Proteomes" id="UP000308199"/>
    </source>
</evidence>
<evidence type="ECO:0000259" key="3">
    <source>
        <dbReference type="PROSITE" id="PS51746"/>
    </source>
</evidence>
<feature type="domain" description="PPM-type phosphatase" evidence="3">
    <location>
        <begin position="698"/>
        <end position="908"/>
    </location>
</feature>
<dbReference type="SUPFAM" id="SSF81606">
    <property type="entry name" value="PP2C-like"/>
    <property type="match status" value="1"/>
</dbReference>
<dbReference type="OrthoDB" id="2021138at2759"/>
<proteinExistence type="predicted"/>
<dbReference type="EMBL" id="SGPK01000113">
    <property type="protein sequence ID" value="THH08110.1"/>
    <property type="molecule type" value="Genomic_DNA"/>
</dbReference>
<keyword evidence="5" id="KW-1185">Reference proteome</keyword>
<comment type="caution">
    <text evidence="4">The sequence shown here is derived from an EMBL/GenBank/DDBJ whole genome shotgun (WGS) entry which is preliminary data.</text>
</comment>
<dbReference type="AlphaFoldDB" id="A0A4S4LEJ9"/>
<dbReference type="SUPFAM" id="SSF55073">
    <property type="entry name" value="Nucleotide cyclase"/>
    <property type="match status" value="1"/>
</dbReference>
<dbReference type="InterPro" id="IPR029787">
    <property type="entry name" value="Nucleotide_cyclase"/>
</dbReference>
<dbReference type="InterPro" id="IPR032675">
    <property type="entry name" value="LRR_dom_sf"/>
</dbReference>
<dbReference type="SMART" id="SM00332">
    <property type="entry name" value="PP2Cc"/>
    <property type="match status" value="1"/>
</dbReference>
<dbReference type="InterPro" id="IPR003591">
    <property type="entry name" value="Leu-rich_rpt_typical-subtyp"/>
</dbReference>
<dbReference type="Pfam" id="PF13855">
    <property type="entry name" value="LRR_8"/>
    <property type="match status" value="2"/>
</dbReference>
<dbReference type="PANTHER" id="PTHR48051">
    <property type="match status" value="1"/>
</dbReference>
<dbReference type="GO" id="GO:0005737">
    <property type="term" value="C:cytoplasm"/>
    <property type="evidence" value="ECO:0007669"/>
    <property type="project" value="TreeGrafter"/>
</dbReference>
<dbReference type="Pfam" id="PF00481">
    <property type="entry name" value="PP2C"/>
    <property type="match status" value="1"/>
</dbReference>
<organism evidence="4 5">
    <name type="scientific">Phellinidium pouzarii</name>
    <dbReference type="NCBI Taxonomy" id="167371"/>
    <lineage>
        <taxon>Eukaryota</taxon>
        <taxon>Fungi</taxon>
        <taxon>Dikarya</taxon>
        <taxon>Basidiomycota</taxon>
        <taxon>Agaricomycotina</taxon>
        <taxon>Agaricomycetes</taxon>
        <taxon>Hymenochaetales</taxon>
        <taxon>Hymenochaetaceae</taxon>
        <taxon>Phellinidium</taxon>
    </lineage>
</organism>
<dbReference type="PROSITE" id="PS51450">
    <property type="entry name" value="LRR"/>
    <property type="match status" value="3"/>
</dbReference>
<protein>
    <recommendedName>
        <fullName evidence="3">PPM-type phosphatase domain-containing protein</fullName>
    </recommendedName>
</protein>
<dbReference type="InterPro" id="IPR001932">
    <property type="entry name" value="PPM-type_phosphatase-like_dom"/>
</dbReference>
<dbReference type="Gene3D" id="3.30.70.1230">
    <property type="entry name" value="Nucleotide cyclase"/>
    <property type="match status" value="1"/>
</dbReference>
<dbReference type="InterPro" id="IPR036457">
    <property type="entry name" value="PPM-type-like_dom_sf"/>
</dbReference>
<dbReference type="InterPro" id="IPR001611">
    <property type="entry name" value="Leu-rich_rpt"/>
</dbReference>
<dbReference type="SUPFAM" id="SSF52058">
    <property type="entry name" value="L domain-like"/>
    <property type="match status" value="2"/>
</dbReference>
<dbReference type="SMART" id="SM00369">
    <property type="entry name" value="LRR_TYP"/>
    <property type="match status" value="8"/>
</dbReference>
<reference evidence="4 5" key="1">
    <citation type="submission" date="2019-02" db="EMBL/GenBank/DDBJ databases">
        <title>Genome sequencing of the rare red list fungi Phellinidium pouzarii.</title>
        <authorList>
            <person name="Buettner E."/>
            <person name="Kellner H."/>
        </authorList>
    </citation>
    <scope>NUCLEOTIDE SEQUENCE [LARGE SCALE GENOMIC DNA]</scope>
    <source>
        <strain evidence="4 5">DSM 108285</strain>
    </source>
</reference>
<evidence type="ECO:0000256" key="1">
    <source>
        <dbReference type="ARBA" id="ARBA00022614"/>
    </source>
</evidence>
<dbReference type="PANTHER" id="PTHR48051:SF46">
    <property type="entry name" value="LEUCINE RICH REPEAT-CONTAINING DOMAIN PROTEIN"/>
    <property type="match status" value="1"/>
</dbReference>
<evidence type="ECO:0000313" key="4">
    <source>
        <dbReference type="EMBL" id="THH08110.1"/>
    </source>
</evidence>
<sequence>MKESIFSAIRSDNSRAIPTKVNASARPSAGGRLSSRYHKVATHSPEWGAPASQWLGPREREPPDMPYDIDMDSYMLGTTGRTKTVGKQQQHEHVLWNGRLIPRLQFRLYLSYVSYVHVKCLLTSTVSEIISKLDQSPLLGGTKETHSIYVKERELDETRACPRTYRTTSRLETLYSDDIGFLIKFVYKCIESDTEEEQIFDKTFELIELTGRSLKTIPIALHTHAEKLRFASYVSRTWQLRRYPRASDIVSLRRLDISCNRITDLDDSGLNQIPELANLNAYNNKINKLPKFFSKLRSLKSLDISNNKFVSMPTVIHKMTNLVDLDIDFNSLSSLPPEIGLLKSLRLVVVVGNQIANFPNECTGLISLVSLDCRRNNISDLLLISKLHRLQQLLVDHNAVRTLDLVVGPCIMTSHDISYAKLSSLDDNTFLHFTALETLRIDHNAFRYIPETLGLLTRLVTLTCSDNQIEILPESIGNLQRLGILDAHNNNFPIEPFGTFDTFPDVPSVKGPQPKRLYLRENRLSKEALYSLMMLRELHVLNLSFNNIRELPSSFFRNLISLEEIYLSGNKFSTIPTEDLIVLPSELNKLKRLMVLDVGSNVLNYNVNNWEYDWNWKFNPDLKYLNFSGNMRSKLQPDWSRMTMAHHQTNDRKGLANFSEPNQLRILGLMDVLVTMDIPDDDAVHRVRTSPSEVNHMAYGIANTPGTKDNFGMFDIVVPTFRGQNDECIFAMFRRFDTVPRNSHVSKFLCDNFVKVFSHQLEKLDKNAGETIQEALRRTFLSLIKDLHAFLMAGPNFNSEVLYSEIINGDCIVPHERPFDVTKWSQKVGSLLMDCRKSSPGIVVWELSELDELIIIANCGLWDYISYQTAVDIARSEKDDSMIAAQKLRDIAISYGANGSTMVMVISVSDLFEAGSLAEMETYLARKPKRKPKPKAQDIGDVQLSRLPQEMVALTGHITLVLTDIRNSMHLWDTNAGMPAAMRLHNQLFRRQLRLCGGYEVKLMGDAFMCSFQSVFSALK</sequence>